<dbReference type="AlphaFoldDB" id="A0A4Y8L9Z1"/>
<dbReference type="RefSeq" id="WP_134435613.1">
    <property type="nucleotide sequence ID" value="NZ_SOML01000002.1"/>
</dbReference>
<comment type="caution">
    <text evidence="2">The sequence shown here is derived from an EMBL/GenBank/DDBJ whole genome shotgun (WGS) entry which is preliminary data.</text>
</comment>
<evidence type="ECO:0000313" key="3">
    <source>
        <dbReference type="Proteomes" id="UP000297861"/>
    </source>
</evidence>
<accession>A0A4Y8L9Z1</accession>
<gene>
    <name evidence="2" type="ORF">E2605_04280</name>
</gene>
<dbReference type="Pfam" id="PF08800">
    <property type="entry name" value="BT4734-like_N"/>
    <property type="match status" value="1"/>
</dbReference>
<sequence length="341" mass="39525">MNYKDITISVFSSCKSNRSNQTTNIWEWLLLRKDSSGIIQSIRETSDAKEIGRLKRMLPCATMSGIFRERKADKIESRSGLICIDVDGKDNPEIADVEVLKEISAKLDYVLYSGLSVSGKGIFCLIPLSNPQRHIEHYYALEREFKDLGIIIDPSCTDISRLRFQSHDPHPYVKPEAIVYDKFLNDSTVNKIKRNNTSSVNRIYFNSDKKESEASDISIEEMLLKPSIDLYGDEIIAVYPLYMYSDDDKRDSILRMLKRVVDSKTDITVIGRDWVTIGEVIKRYFGESGRSLFHEISQFYSNDRFHYTYSECDQKFNQILKSKYTYGYERIFEVSCKYGFS</sequence>
<reference evidence="2 3" key="1">
    <citation type="submission" date="2019-03" db="EMBL/GenBank/DDBJ databases">
        <title>San Antonio Military Medical Center submission to MRSN (WRAIR), pending publication.</title>
        <authorList>
            <person name="Blyth D.M."/>
            <person name="Mccarthy S.L."/>
            <person name="Schall S.E."/>
            <person name="Stam J.A."/>
            <person name="Ong A.C."/>
            <person name="Mcgann P.T."/>
        </authorList>
    </citation>
    <scope>NUCLEOTIDE SEQUENCE [LARGE SCALE GENOMIC DNA]</scope>
    <source>
        <strain evidence="2 3">MRSN571793</strain>
    </source>
</reference>
<dbReference type="OrthoDB" id="2781056at2"/>
<name>A0A4Y8L9Z1_9BACT</name>
<organism evidence="2 3">
    <name type="scientific">Dysgonomonas capnocytophagoides</name>
    <dbReference type="NCBI Taxonomy" id="45254"/>
    <lineage>
        <taxon>Bacteria</taxon>
        <taxon>Pseudomonadati</taxon>
        <taxon>Bacteroidota</taxon>
        <taxon>Bacteroidia</taxon>
        <taxon>Bacteroidales</taxon>
        <taxon>Dysgonomonadaceae</taxon>
        <taxon>Dysgonomonas</taxon>
    </lineage>
</organism>
<dbReference type="EMBL" id="SOML01000002">
    <property type="protein sequence ID" value="TFD97840.1"/>
    <property type="molecule type" value="Genomic_DNA"/>
</dbReference>
<evidence type="ECO:0000259" key="1">
    <source>
        <dbReference type="Pfam" id="PF08800"/>
    </source>
</evidence>
<evidence type="ECO:0000313" key="2">
    <source>
        <dbReference type="EMBL" id="TFD97840.1"/>
    </source>
</evidence>
<proteinExistence type="predicted"/>
<keyword evidence="3" id="KW-1185">Reference proteome</keyword>
<feature type="domain" description="BT4734-like N-terminal" evidence="1">
    <location>
        <begin position="54"/>
        <end position="172"/>
    </location>
</feature>
<dbReference type="InterPro" id="IPR014907">
    <property type="entry name" value="BT4734-like_N"/>
</dbReference>
<protein>
    <recommendedName>
        <fullName evidence="1">BT4734-like N-terminal domain-containing protein</fullName>
    </recommendedName>
</protein>
<dbReference type="Proteomes" id="UP000297861">
    <property type="component" value="Unassembled WGS sequence"/>
</dbReference>